<reference evidence="1 2" key="1">
    <citation type="submission" date="2020-03" db="EMBL/GenBank/DDBJ databases">
        <title>Roseomonas selenitidurans sp. nov. isolated from soil.</title>
        <authorList>
            <person name="Liu H."/>
        </authorList>
    </citation>
    <scope>NUCLEOTIDE SEQUENCE [LARGE SCALE GENOMIC DNA]</scope>
    <source>
        <strain evidence="1 2">JCM 15073</strain>
    </source>
</reference>
<dbReference type="RefSeq" id="WP_168051977.1">
    <property type="nucleotide sequence ID" value="NZ_JAATJR010000006.1"/>
</dbReference>
<sequence>MEVNRDGGDLEPEDCPLTQRYLKALAAVRHAVEPQSIAGILALAQSVVAEAQQDPRHAESGHDVPAEWGGHALNILKALLRLAGPPSARRST</sequence>
<dbReference type="EMBL" id="JAAVTX010000006">
    <property type="protein sequence ID" value="NKE47031.1"/>
    <property type="molecule type" value="Genomic_DNA"/>
</dbReference>
<comment type="caution">
    <text evidence="1">The sequence shown here is derived from an EMBL/GenBank/DDBJ whole genome shotgun (WGS) entry which is preliminary data.</text>
</comment>
<dbReference type="Proteomes" id="UP000765160">
    <property type="component" value="Unassembled WGS sequence"/>
</dbReference>
<keyword evidence="2" id="KW-1185">Reference proteome</keyword>
<accession>A0ABX1F3U1</accession>
<proteinExistence type="predicted"/>
<protein>
    <submittedName>
        <fullName evidence="1">Uncharacterized protein</fullName>
    </submittedName>
</protein>
<name>A0ABX1F3U1_9PROT</name>
<evidence type="ECO:0000313" key="1">
    <source>
        <dbReference type="EMBL" id="NKE47031.1"/>
    </source>
</evidence>
<evidence type="ECO:0000313" key="2">
    <source>
        <dbReference type="Proteomes" id="UP000765160"/>
    </source>
</evidence>
<gene>
    <name evidence="1" type="ORF">HB662_19785</name>
</gene>
<organism evidence="1 2">
    <name type="scientific">Falsiroseomonas frigidaquae</name>
    <dbReference type="NCBI Taxonomy" id="487318"/>
    <lineage>
        <taxon>Bacteria</taxon>
        <taxon>Pseudomonadati</taxon>
        <taxon>Pseudomonadota</taxon>
        <taxon>Alphaproteobacteria</taxon>
        <taxon>Acetobacterales</taxon>
        <taxon>Roseomonadaceae</taxon>
        <taxon>Falsiroseomonas</taxon>
    </lineage>
</organism>